<name>A0A1R0XBJ1_9BACL</name>
<dbReference type="AlphaFoldDB" id="A0A1R0XBJ1"/>
<accession>A0A1R0XBJ1</accession>
<dbReference type="SUPFAM" id="SSF55729">
    <property type="entry name" value="Acyl-CoA N-acyltransferases (Nat)"/>
    <property type="match status" value="1"/>
</dbReference>
<dbReference type="InterPro" id="IPR016181">
    <property type="entry name" value="Acyl_CoA_acyltransferase"/>
</dbReference>
<feature type="domain" description="N-acetyltransferase" evidence="1">
    <location>
        <begin position="6"/>
        <end position="172"/>
    </location>
</feature>
<proteinExistence type="predicted"/>
<dbReference type="Pfam" id="PF13302">
    <property type="entry name" value="Acetyltransf_3"/>
    <property type="match status" value="1"/>
</dbReference>
<dbReference type="PANTHER" id="PTHR43792">
    <property type="entry name" value="GNAT FAMILY, PUTATIVE (AFU_ORTHOLOGUE AFUA_3G00765)-RELATED-RELATED"/>
    <property type="match status" value="1"/>
</dbReference>
<gene>
    <name evidence="2" type="ORF">BJP51_16185</name>
</gene>
<comment type="caution">
    <text evidence="2">The sequence shown here is derived from an EMBL/GenBank/DDBJ whole genome shotgun (WGS) entry which is preliminary data.</text>
</comment>
<protein>
    <submittedName>
        <fullName evidence="2">GNAT family N-acetyltransferase</fullName>
    </submittedName>
</protein>
<evidence type="ECO:0000259" key="1">
    <source>
        <dbReference type="PROSITE" id="PS51186"/>
    </source>
</evidence>
<sequence>METERLWIRRFSAEDWKDLHEYLSQESVVKYEPYSLFSADESRTEALRRSSDRAFWAVCLKSTTKMIGNLYFQESQPEAFGVWEFGYVFNPDFQGSGYATEACNQLLNYGFDNLKMRRVIANCDPENTRSWKLLERLKLRREGHFLQTGYFKYDSNGEPIWHDTYSYGLLRSEWLRMKE</sequence>
<dbReference type="GO" id="GO:0016747">
    <property type="term" value="F:acyltransferase activity, transferring groups other than amino-acyl groups"/>
    <property type="evidence" value="ECO:0007669"/>
    <property type="project" value="InterPro"/>
</dbReference>
<dbReference type="Gene3D" id="3.40.630.30">
    <property type="match status" value="1"/>
</dbReference>
<dbReference type="Proteomes" id="UP000187465">
    <property type="component" value="Unassembled WGS sequence"/>
</dbReference>
<dbReference type="InterPro" id="IPR051531">
    <property type="entry name" value="N-acetyltransferase"/>
</dbReference>
<dbReference type="InterPro" id="IPR000182">
    <property type="entry name" value="GNAT_dom"/>
</dbReference>
<keyword evidence="2" id="KW-0808">Transferase</keyword>
<dbReference type="PROSITE" id="PS51186">
    <property type="entry name" value="GNAT"/>
    <property type="match status" value="1"/>
</dbReference>
<evidence type="ECO:0000313" key="2">
    <source>
        <dbReference type="EMBL" id="OMD32242.1"/>
    </source>
</evidence>
<reference evidence="2 3" key="1">
    <citation type="submission" date="2016-10" db="EMBL/GenBank/DDBJ databases">
        <title>Paenibacillus species isolates.</title>
        <authorList>
            <person name="Beno S.M."/>
        </authorList>
    </citation>
    <scope>NUCLEOTIDE SEQUENCE [LARGE SCALE GENOMIC DNA]</scope>
    <source>
        <strain evidence="2 3">FSL H7-0604</strain>
    </source>
</reference>
<dbReference type="EMBL" id="MKQP01000018">
    <property type="protein sequence ID" value="OMD32242.1"/>
    <property type="molecule type" value="Genomic_DNA"/>
</dbReference>
<organism evidence="2 3">
    <name type="scientific">Paenibacillus odorifer</name>
    <dbReference type="NCBI Taxonomy" id="189426"/>
    <lineage>
        <taxon>Bacteria</taxon>
        <taxon>Bacillati</taxon>
        <taxon>Bacillota</taxon>
        <taxon>Bacilli</taxon>
        <taxon>Bacillales</taxon>
        <taxon>Paenibacillaceae</taxon>
        <taxon>Paenibacillus</taxon>
    </lineage>
</organism>
<evidence type="ECO:0000313" key="3">
    <source>
        <dbReference type="Proteomes" id="UP000187465"/>
    </source>
</evidence>
<dbReference type="PANTHER" id="PTHR43792:SF1">
    <property type="entry name" value="N-ACETYLTRANSFERASE DOMAIN-CONTAINING PROTEIN"/>
    <property type="match status" value="1"/>
</dbReference>